<dbReference type="Pfam" id="PF21799">
    <property type="entry name" value="MurD-like_N"/>
    <property type="match status" value="1"/>
</dbReference>
<dbReference type="Pfam" id="PF08245">
    <property type="entry name" value="Mur_ligase_M"/>
    <property type="match status" value="1"/>
</dbReference>
<dbReference type="InterPro" id="IPR004101">
    <property type="entry name" value="Mur_ligase_C"/>
</dbReference>
<dbReference type="Proteomes" id="UP000070467">
    <property type="component" value="Unassembled WGS sequence"/>
</dbReference>
<keyword evidence="13 17" id="KW-0961">Cell wall biogenesis/degradation</keyword>
<dbReference type="RefSeq" id="WP_066129960.1">
    <property type="nucleotide sequence ID" value="NZ_KQ959874.1"/>
</dbReference>
<evidence type="ECO:0000256" key="11">
    <source>
        <dbReference type="ARBA" id="ARBA00022960"/>
    </source>
</evidence>
<comment type="catalytic activity">
    <reaction evidence="16 17 18">
        <text>UDP-N-acetyl-alpha-D-muramoyl-L-alanine + D-glutamate + ATP = UDP-N-acetyl-alpha-D-muramoyl-L-alanyl-D-glutamate + ADP + phosphate + H(+)</text>
        <dbReference type="Rhea" id="RHEA:16429"/>
        <dbReference type="ChEBI" id="CHEBI:15378"/>
        <dbReference type="ChEBI" id="CHEBI:29986"/>
        <dbReference type="ChEBI" id="CHEBI:30616"/>
        <dbReference type="ChEBI" id="CHEBI:43474"/>
        <dbReference type="ChEBI" id="CHEBI:83898"/>
        <dbReference type="ChEBI" id="CHEBI:83900"/>
        <dbReference type="ChEBI" id="CHEBI:456216"/>
        <dbReference type="EC" id="6.3.2.9"/>
    </reaction>
</comment>
<comment type="function">
    <text evidence="1 17 18">Cell wall formation. Catalyzes the addition of glutamate to the nucleotide precursor UDP-N-acetylmuramoyl-L-alanine (UMA).</text>
</comment>
<dbReference type="Pfam" id="PF02875">
    <property type="entry name" value="Mur_ligase_C"/>
    <property type="match status" value="1"/>
</dbReference>
<keyword evidence="10 17" id="KW-0067">ATP-binding</keyword>
<keyword evidence="17 18" id="KW-0131">Cell cycle</keyword>
<sequence>MNKEFLKELRKKRILILGFAKSGYQTAKVLNKLGVKVTLNSKEDLTNSKKAKELENLGVKVISGEHPLKILDNVDLIIKNPGIRYDIEIIKRAIDKKIKIYTEVEIAYRLFDNRIIAITGTNGKTTTTTLTYKLIKTKYNNAKVAGNIGFPLIKQAYENEKNDAPLVTEISSFQLNGTEFFKPSISVITNLGKAHLDYHGSVENYHNIKKRIFKNQDENDILILNIKDKLLYKDDNIKAKILYYSIDDDEKADIFIKNQKIVYKNDNIIDITKILLPGRHNLENVITAVLISLLEGVKKEQIQRIVYNFVGVEHRLQYLGEVKHIKFYNDSKATNPESTVKAITGFKDNIILIAGGKDRGIDFSELKPYLSRIKLMICIGESKNILEKLAKSNNVKCMEATKVEDATILAYQNAKEDDIILLSPACASWDQYPNFECRGKEFINVYKKIENKENN</sequence>
<dbReference type="HAMAP" id="MF_00639">
    <property type="entry name" value="MurD"/>
    <property type="match status" value="1"/>
</dbReference>
<reference evidence="21 22" key="1">
    <citation type="submission" date="2016-01" db="EMBL/GenBank/DDBJ databases">
        <authorList>
            <person name="Mitreva M."/>
            <person name="Pepin K.H."/>
            <person name="Mihindukulasuriya K.A."/>
            <person name="Fulton R."/>
            <person name="Fronick C."/>
            <person name="O'Laughlin M."/>
            <person name="Miner T."/>
            <person name="Herter B."/>
            <person name="Rosa B.A."/>
            <person name="Cordes M."/>
            <person name="Tomlinson C."/>
            <person name="Wollam A."/>
            <person name="Palsikar V.B."/>
            <person name="Mardis E.R."/>
            <person name="Wilson R.K."/>
        </authorList>
    </citation>
    <scope>NUCLEOTIDE SEQUENCE [LARGE SCALE GENOMIC DNA]</scope>
    <source>
        <strain evidence="21 22">KA00071</strain>
    </source>
</reference>
<dbReference type="Gene3D" id="3.40.1190.10">
    <property type="entry name" value="Mur-like, catalytic domain"/>
    <property type="match status" value="1"/>
</dbReference>
<evidence type="ECO:0000259" key="19">
    <source>
        <dbReference type="Pfam" id="PF02875"/>
    </source>
</evidence>
<evidence type="ECO:0000313" key="21">
    <source>
        <dbReference type="EMBL" id="KXB58086.1"/>
    </source>
</evidence>
<protein>
    <recommendedName>
        <fullName evidence="6 17">UDP-N-acetylmuramoylalanine--D-glutamate ligase</fullName>
        <ecNumber evidence="5 17">6.3.2.9</ecNumber>
    </recommendedName>
    <alternativeName>
        <fullName evidence="15 17">D-glutamic acid-adding enzyme</fullName>
    </alternativeName>
    <alternativeName>
        <fullName evidence="14 17">UDP-N-acetylmuramoyl-L-alanyl-D-glutamate synthetase</fullName>
    </alternativeName>
</protein>
<dbReference type="PANTHER" id="PTHR43692">
    <property type="entry name" value="UDP-N-ACETYLMURAMOYLALANINE--D-GLUTAMATE LIGASE"/>
    <property type="match status" value="1"/>
</dbReference>
<keyword evidence="11 17" id="KW-0133">Cell shape</keyword>
<dbReference type="Gene3D" id="3.90.190.20">
    <property type="entry name" value="Mur ligase, C-terminal domain"/>
    <property type="match status" value="1"/>
</dbReference>
<proteinExistence type="inferred from homology"/>
<comment type="subcellular location">
    <subcellularLocation>
        <location evidence="2 17 18">Cytoplasm</location>
    </subcellularLocation>
</comment>
<evidence type="ECO:0000256" key="10">
    <source>
        <dbReference type="ARBA" id="ARBA00022840"/>
    </source>
</evidence>
<evidence type="ECO:0000256" key="4">
    <source>
        <dbReference type="ARBA" id="ARBA00010416"/>
    </source>
</evidence>
<dbReference type="SUPFAM" id="SSF53244">
    <property type="entry name" value="MurD-like peptide ligases, peptide-binding domain"/>
    <property type="match status" value="1"/>
</dbReference>
<dbReference type="InterPro" id="IPR013221">
    <property type="entry name" value="Mur_ligase_cen"/>
</dbReference>
<dbReference type="InterPro" id="IPR036565">
    <property type="entry name" value="Mur-like_cat_sf"/>
</dbReference>
<evidence type="ECO:0000256" key="1">
    <source>
        <dbReference type="ARBA" id="ARBA00002734"/>
    </source>
</evidence>
<dbReference type="EC" id="6.3.2.9" evidence="5 17"/>
<keyword evidence="8 17" id="KW-0436">Ligase</keyword>
<evidence type="ECO:0000256" key="2">
    <source>
        <dbReference type="ARBA" id="ARBA00004496"/>
    </source>
</evidence>
<dbReference type="PANTHER" id="PTHR43692:SF1">
    <property type="entry name" value="UDP-N-ACETYLMURAMOYLALANINE--D-GLUTAMATE LIGASE"/>
    <property type="match status" value="1"/>
</dbReference>
<evidence type="ECO:0000259" key="20">
    <source>
        <dbReference type="Pfam" id="PF08245"/>
    </source>
</evidence>
<dbReference type="EMBL" id="LSDB01000022">
    <property type="protein sequence ID" value="KXB58086.1"/>
    <property type="molecule type" value="Genomic_DNA"/>
</dbReference>
<name>A0ABR5TLX3_9BACL</name>
<evidence type="ECO:0000256" key="17">
    <source>
        <dbReference type="HAMAP-Rule" id="MF_00639"/>
    </source>
</evidence>
<evidence type="ECO:0000256" key="9">
    <source>
        <dbReference type="ARBA" id="ARBA00022741"/>
    </source>
</evidence>
<dbReference type="GO" id="GO:0016874">
    <property type="term" value="F:ligase activity"/>
    <property type="evidence" value="ECO:0007669"/>
    <property type="project" value="UniProtKB-KW"/>
</dbReference>
<organism evidence="21 22">
    <name type="scientific">Gemelliphila asaccharolytica</name>
    <dbReference type="NCBI Taxonomy" id="502393"/>
    <lineage>
        <taxon>Bacteria</taxon>
        <taxon>Bacillati</taxon>
        <taxon>Bacillota</taxon>
        <taxon>Bacilli</taxon>
        <taxon>Bacillales</taxon>
        <taxon>Gemellaceae</taxon>
        <taxon>Gemelliphila</taxon>
    </lineage>
</organism>
<dbReference type="SUPFAM" id="SSF53623">
    <property type="entry name" value="MurD-like peptide ligases, catalytic domain"/>
    <property type="match status" value="1"/>
</dbReference>
<keyword evidence="7 17" id="KW-0963">Cytoplasm</keyword>
<dbReference type="SUPFAM" id="SSF51984">
    <property type="entry name" value="MurCD N-terminal domain"/>
    <property type="match status" value="1"/>
</dbReference>
<dbReference type="NCBIfam" id="TIGR01087">
    <property type="entry name" value="murD"/>
    <property type="match status" value="1"/>
</dbReference>
<keyword evidence="22" id="KW-1185">Reference proteome</keyword>
<evidence type="ECO:0000256" key="16">
    <source>
        <dbReference type="ARBA" id="ARBA00047632"/>
    </source>
</evidence>
<evidence type="ECO:0000256" key="7">
    <source>
        <dbReference type="ARBA" id="ARBA00022490"/>
    </source>
</evidence>
<comment type="pathway">
    <text evidence="3 17 18">Cell wall biogenesis; peptidoglycan biosynthesis.</text>
</comment>
<feature type="domain" description="Mur ligase C-terminal" evidence="19">
    <location>
        <begin position="314"/>
        <end position="426"/>
    </location>
</feature>
<keyword evidence="9 17" id="KW-0547">Nucleotide-binding</keyword>
<keyword evidence="12 17" id="KW-0573">Peptidoglycan synthesis</keyword>
<evidence type="ECO:0000256" key="3">
    <source>
        <dbReference type="ARBA" id="ARBA00004752"/>
    </source>
</evidence>
<evidence type="ECO:0000256" key="15">
    <source>
        <dbReference type="ARBA" id="ARBA00032324"/>
    </source>
</evidence>
<evidence type="ECO:0000256" key="5">
    <source>
        <dbReference type="ARBA" id="ARBA00012212"/>
    </source>
</evidence>
<evidence type="ECO:0000256" key="18">
    <source>
        <dbReference type="RuleBase" id="RU003664"/>
    </source>
</evidence>
<comment type="similarity">
    <text evidence="4 17">Belongs to the MurCDEF family.</text>
</comment>
<dbReference type="InterPro" id="IPR036615">
    <property type="entry name" value="Mur_ligase_C_dom_sf"/>
</dbReference>
<evidence type="ECO:0000256" key="14">
    <source>
        <dbReference type="ARBA" id="ARBA00030398"/>
    </source>
</evidence>
<evidence type="ECO:0000313" key="22">
    <source>
        <dbReference type="Proteomes" id="UP000070467"/>
    </source>
</evidence>
<feature type="domain" description="Mur ligase central" evidence="20">
    <location>
        <begin position="118"/>
        <end position="290"/>
    </location>
</feature>
<keyword evidence="17 18" id="KW-0132">Cell division</keyword>
<feature type="binding site" evidence="17">
    <location>
        <begin position="120"/>
        <end position="126"/>
    </location>
    <ligand>
        <name>ATP</name>
        <dbReference type="ChEBI" id="CHEBI:30616"/>
    </ligand>
</feature>
<dbReference type="Gene3D" id="3.40.50.720">
    <property type="entry name" value="NAD(P)-binding Rossmann-like Domain"/>
    <property type="match status" value="1"/>
</dbReference>
<evidence type="ECO:0000256" key="6">
    <source>
        <dbReference type="ARBA" id="ARBA00015655"/>
    </source>
</evidence>
<accession>A0ABR5TLX3</accession>
<evidence type="ECO:0000256" key="13">
    <source>
        <dbReference type="ARBA" id="ARBA00023316"/>
    </source>
</evidence>
<dbReference type="InterPro" id="IPR005762">
    <property type="entry name" value="MurD"/>
</dbReference>
<evidence type="ECO:0000256" key="12">
    <source>
        <dbReference type="ARBA" id="ARBA00022984"/>
    </source>
</evidence>
<comment type="caution">
    <text evidence="21">The sequence shown here is derived from an EMBL/GenBank/DDBJ whole genome shotgun (WGS) entry which is preliminary data.</text>
</comment>
<gene>
    <name evidence="17" type="primary">murD</name>
    <name evidence="21" type="ORF">HMPREF1871_00633</name>
</gene>
<evidence type="ECO:0000256" key="8">
    <source>
        <dbReference type="ARBA" id="ARBA00022598"/>
    </source>
</evidence>